<dbReference type="EMBL" id="UINC01128440">
    <property type="protein sequence ID" value="SVD08190.1"/>
    <property type="molecule type" value="Genomic_DNA"/>
</dbReference>
<sequence length="214" mass="25325">MGQQRKVMKNFFRKVAFGIGPTEKIPTDPLNWATSQIKDKIPEFSYTGKIYTEKELRKLYGKWIYQDRKVLRKKFKKDKKGYKDAKNKVRDETGQKFWRNLEIAIRHKEATIGNSPVLAKLWYFWGNHFTISEKDSLAEYTTGAYQRETIRANMNQTFEKLAYEATIAWSMIHHLDNGQNVGPKSEDARAEWRRRKKEPATINENHARELLELH</sequence>
<evidence type="ECO:0000313" key="1">
    <source>
        <dbReference type="EMBL" id="SVD08190.1"/>
    </source>
</evidence>
<gene>
    <name evidence="1" type="ORF">METZ01_LOCUS361044</name>
</gene>
<accession>A0A382SE07</accession>
<organism evidence="1">
    <name type="scientific">marine metagenome</name>
    <dbReference type="NCBI Taxonomy" id="408172"/>
    <lineage>
        <taxon>unclassified sequences</taxon>
        <taxon>metagenomes</taxon>
        <taxon>ecological metagenomes</taxon>
    </lineage>
</organism>
<dbReference type="Pfam" id="PF08811">
    <property type="entry name" value="DUF1800"/>
    <property type="match status" value="1"/>
</dbReference>
<dbReference type="AlphaFoldDB" id="A0A382SE07"/>
<reference evidence="1" key="1">
    <citation type="submission" date="2018-05" db="EMBL/GenBank/DDBJ databases">
        <authorList>
            <person name="Lanie J.A."/>
            <person name="Ng W.-L."/>
            <person name="Kazmierczak K.M."/>
            <person name="Andrzejewski T.M."/>
            <person name="Davidsen T.M."/>
            <person name="Wayne K.J."/>
            <person name="Tettelin H."/>
            <person name="Glass J.I."/>
            <person name="Rusch D."/>
            <person name="Podicherti R."/>
            <person name="Tsui H.-C.T."/>
            <person name="Winkler M.E."/>
        </authorList>
    </citation>
    <scope>NUCLEOTIDE SEQUENCE</scope>
</reference>
<name>A0A382SE07_9ZZZZ</name>
<protein>
    <submittedName>
        <fullName evidence="1">Uncharacterized protein</fullName>
    </submittedName>
</protein>
<feature type="non-terminal residue" evidence="1">
    <location>
        <position position="214"/>
    </location>
</feature>
<proteinExistence type="predicted"/>
<dbReference type="InterPro" id="IPR014917">
    <property type="entry name" value="DUF1800"/>
</dbReference>